<evidence type="ECO:0008006" key="4">
    <source>
        <dbReference type="Google" id="ProtNLM"/>
    </source>
</evidence>
<dbReference type="AlphaFoldDB" id="A0A074JEZ4"/>
<dbReference type="Pfam" id="PF13557">
    <property type="entry name" value="Phenol_MetA_deg"/>
    <property type="match status" value="1"/>
</dbReference>
<keyword evidence="3" id="KW-1185">Reference proteome</keyword>
<comment type="caution">
    <text evidence="2">The sequence shown here is derived from an EMBL/GenBank/DDBJ whole genome shotgun (WGS) entry which is preliminary data.</text>
</comment>
<feature type="chain" id="PRO_5001696680" description="Peptidase" evidence="1">
    <location>
        <begin position="24"/>
        <end position="289"/>
    </location>
</feature>
<dbReference type="Proteomes" id="UP000027432">
    <property type="component" value="Unassembled WGS sequence"/>
</dbReference>
<proteinExistence type="predicted"/>
<dbReference type="OrthoDB" id="191143at2"/>
<dbReference type="EMBL" id="AUND01000001">
    <property type="protein sequence ID" value="KEO56196.1"/>
    <property type="molecule type" value="Genomic_DNA"/>
</dbReference>
<evidence type="ECO:0000256" key="1">
    <source>
        <dbReference type="SAM" id="SignalP"/>
    </source>
</evidence>
<keyword evidence="1" id="KW-0732">Signal</keyword>
<dbReference type="RefSeq" id="WP_038072533.1">
    <property type="nucleotide sequence ID" value="NZ_AUND01000001.1"/>
</dbReference>
<gene>
    <name evidence="2" type="ORF">TP2_01355</name>
</gene>
<dbReference type="eggNOG" id="COG4313">
    <property type="taxonomic scope" value="Bacteria"/>
</dbReference>
<feature type="signal peptide" evidence="1">
    <location>
        <begin position="1"/>
        <end position="23"/>
    </location>
</feature>
<accession>A0A074JEZ4</accession>
<sequence length="289" mass="30582">MKLKRAALALSALMSLAAMPAHAIDVAPGDYAIMPSGTNIGLLYFQHQSSGTFEIGGGKAPDSKLDANVMVLRGLHYSQAFGMPALYQAVLPVVGFDSARIGGTDMPKAQGVGDLTLGFSVWPVQPSNPETGTTLGLTAFLTAPTGNYDAAKVSAGSGTWTLTPQMGLIQGLGGGYYLDVVADVALTKDHTENGDKIERAPAPQLQAYLRKQFGQKTSVSFGVSSQRGGKVKVNGVDTGQRTERDQLRLYANTFVSPTVQIQGMLAKDVHVDGGFKNDYVAELRLLKVF</sequence>
<protein>
    <recommendedName>
        <fullName evidence="4">Peptidase</fullName>
    </recommendedName>
</protein>
<reference evidence="2 3" key="1">
    <citation type="submission" date="2013-07" db="EMBL/GenBank/DDBJ databases">
        <title>Thioclava pacifica DSM 10166 Genome Sequencing.</title>
        <authorList>
            <person name="Lai Q."/>
            <person name="Shao Z."/>
        </authorList>
    </citation>
    <scope>NUCLEOTIDE SEQUENCE [LARGE SCALE GENOMIC DNA]</scope>
    <source>
        <strain evidence="2 3">DSM 10166</strain>
    </source>
</reference>
<organism evidence="2 3">
    <name type="scientific">Thioclava pacifica DSM 10166</name>
    <dbReference type="NCBI Taxonomy" id="1353537"/>
    <lineage>
        <taxon>Bacteria</taxon>
        <taxon>Pseudomonadati</taxon>
        <taxon>Pseudomonadota</taxon>
        <taxon>Alphaproteobacteria</taxon>
        <taxon>Rhodobacterales</taxon>
        <taxon>Paracoccaceae</taxon>
        <taxon>Thioclava</taxon>
    </lineage>
</organism>
<dbReference type="InterPro" id="IPR025737">
    <property type="entry name" value="FApF"/>
</dbReference>
<name>A0A074JEZ4_9RHOB</name>
<dbReference type="STRING" id="1353537.TP2_01355"/>
<evidence type="ECO:0000313" key="3">
    <source>
        <dbReference type="Proteomes" id="UP000027432"/>
    </source>
</evidence>
<evidence type="ECO:0000313" key="2">
    <source>
        <dbReference type="EMBL" id="KEO56196.1"/>
    </source>
</evidence>